<evidence type="ECO:0000313" key="1">
    <source>
        <dbReference type="EMBL" id="KAF1950798.1"/>
    </source>
</evidence>
<dbReference type="AlphaFoldDB" id="A0A6A5TEP4"/>
<reference evidence="1" key="1">
    <citation type="journal article" date="2020" name="Stud. Mycol.">
        <title>101 Dothideomycetes genomes: a test case for predicting lifestyles and emergence of pathogens.</title>
        <authorList>
            <person name="Haridas S."/>
            <person name="Albert R."/>
            <person name="Binder M."/>
            <person name="Bloem J."/>
            <person name="Labutti K."/>
            <person name="Salamov A."/>
            <person name="Andreopoulos B."/>
            <person name="Baker S."/>
            <person name="Barry K."/>
            <person name="Bills G."/>
            <person name="Bluhm B."/>
            <person name="Cannon C."/>
            <person name="Castanera R."/>
            <person name="Culley D."/>
            <person name="Daum C."/>
            <person name="Ezra D."/>
            <person name="Gonzalez J."/>
            <person name="Henrissat B."/>
            <person name="Kuo A."/>
            <person name="Liang C."/>
            <person name="Lipzen A."/>
            <person name="Lutzoni F."/>
            <person name="Magnuson J."/>
            <person name="Mondo S."/>
            <person name="Nolan M."/>
            <person name="Ohm R."/>
            <person name="Pangilinan J."/>
            <person name="Park H.-J."/>
            <person name="Ramirez L."/>
            <person name="Alfaro M."/>
            <person name="Sun H."/>
            <person name="Tritt A."/>
            <person name="Yoshinaga Y."/>
            <person name="Zwiers L.-H."/>
            <person name="Turgeon B."/>
            <person name="Goodwin S."/>
            <person name="Spatafora J."/>
            <person name="Crous P."/>
            <person name="Grigoriev I."/>
        </authorList>
    </citation>
    <scope>NUCLEOTIDE SEQUENCE</scope>
    <source>
        <strain evidence="1">CBS 675.92</strain>
    </source>
</reference>
<evidence type="ECO:0000313" key="2">
    <source>
        <dbReference type="Proteomes" id="UP000800035"/>
    </source>
</evidence>
<keyword evidence="2" id="KW-1185">Reference proteome</keyword>
<dbReference type="EMBL" id="ML977022">
    <property type="protein sequence ID" value="KAF1950798.1"/>
    <property type="molecule type" value="Genomic_DNA"/>
</dbReference>
<name>A0A6A5TEP4_9PLEO</name>
<organism evidence="1 2">
    <name type="scientific">Byssothecium circinans</name>
    <dbReference type="NCBI Taxonomy" id="147558"/>
    <lineage>
        <taxon>Eukaryota</taxon>
        <taxon>Fungi</taxon>
        <taxon>Dikarya</taxon>
        <taxon>Ascomycota</taxon>
        <taxon>Pezizomycotina</taxon>
        <taxon>Dothideomycetes</taxon>
        <taxon>Pleosporomycetidae</taxon>
        <taxon>Pleosporales</taxon>
        <taxon>Massarineae</taxon>
        <taxon>Massarinaceae</taxon>
        <taxon>Byssothecium</taxon>
    </lineage>
</organism>
<accession>A0A6A5TEP4</accession>
<dbReference type="Proteomes" id="UP000800035">
    <property type="component" value="Unassembled WGS sequence"/>
</dbReference>
<proteinExistence type="predicted"/>
<sequence>MVLWVICAMCTVPRSSVWGRWGEEEGGRWWLVSSKITLCLCLGCNKTCWRFGFLVEDVSEQQPGKRTSFGPRPRIGSRWLFSLCFLRKGLGW</sequence>
<protein>
    <submittedName>
        <fullName evidence="1">Uncharacterized protein</fullName>
    </submittedName>
</protein>
<gene>
    <name evidence="1" type="ORF">CC80DRAFT_222740</name>
</gene>